<dbReference type="InterPro" id="IPR010982">
    <property type="entry name" value="Lambda_DNA-bd_dom_sf"/>
</dbReference>
<comment type="caution">
    <text evidence="2">The sequence shown here is derived from an EMBL/GenBank/DDBJ whole genome shotgun (WGS) entry which is preliminary data.</text>
</comment>
<dbReference type="EMBL" id="JACHCA010000015">
    <property type="protein sequence ID" value="MBB6130481.1"/>
    <property type="molecule type" value="Genomic_DNA"/>
</dbReference>
<proteinExistence type="predicted"/>
<dbReference type="Proteomes" id="UP000548326">
    <property type="component" value="Unassembled WGS sequence"/>
</dbReference>
<dbReference type="CDD" id="cd00093">
    <property type="entry name" value="HTH_XRE"/>
    <property type="match status" value="1"/>
</dbReference>
<gene>
    <name evidence="2" type="ORF">HDF22_004621</name>
</gene>
<dbReference type="AlphaFoldDB" id="A0A841JRK2"/>
<dbReference type="Pfam" id="PF01381">
    <property type="entry name" value="HTH_3"/>
    <property type="match status" value="1"/>
</dbReference>
<name>A0A841JRK2_9SPHI</name>
<feature type="domain" description="HTH cro/C1-type" evidence="1">
    <location>
        <begin position="32"/>
        <end position="86"/>
    </location>
</feature>
<evidence type="ECO:0000313" key="3">
    <source>
        <dbReference type="Proteomes" id="UP000548326"/>
    </source>
</evidence>
<reference evidence="2 3" key="1">
    <citation type="submission" date="2020-08" db="EMBL/GenBank/DDBJ databases">
        <title>Genomic Encyclopedia of Type Strains, Phase IV (KMG-V): Genome sequencing to study the core and pangenomes of soil and plant-associated prokaryotes.</title>
        <authorList>
            <person name="Whitman W."/>
        </authorList>
    </citation>
    <scope>NUCLEOTIDE SEQUENCE [LARGE SCALE GENOMIC DNA]</scope>
    <source>
        <strain evidence="2 3">MP601</strain>
    </source>
</reference>
<dbReference type="InterPro" id="IPR001387">
    <property type="entry name" value="Cro/C1-type_HTH"/>
</dbReference>
<dbReference type="Gene3D" id="1.10.260.40">
    <property type="entry name" value="lambda repressor-like DNA-binding domains"/>
    <property type="match status" value="1"/>
</dbReference>
<accession>A0A841JRK2</accession>
<dbReference type="GO" id="GO:0003677">
    <property type="term" value="F:DNA binding"/>
    <property type="evidence" value="ECO:0007669"/>
    <property type="project" value="InterPro"/>
</dbReference>
<organism evidence="2 3">
    <name type="scientific">Mucilaginibacter lappiensis</name>
    <dbReference type="NCBI Taxonomy" id="354630"/>
    <lineage>
        <taxon>Bacteria</taxon>
        <taxon>Pseudomonadati</taxon>
        <taxon>Bacteroidota</taxon>
        <taxon>Sphingobacteriia</taxon>
        <taxon>Sphingobacteriales</taxon>
        <taxon>Sphingobacteriaceae</taxon>
        <taxon>Mucilaginibacter</taxon>
    </lineage>
</organism>
<evidence type="ECO:0000259" key="1">
    <source>
        <dbReference type="PROSITE" id="PS50943"/>
    </source>
</evidence>
<protein>
    <submittedName>
        <fullName evidence="2">Transcriptional regulator with XRE-family HTH domain</fullName>
    </submittedName>
</protein>
<dbReference type="RefSeq" id="WP_183589262.1">
    <property type="nucleotide sequence ID" value="NZ_JACHCA010000015.1"/>
</dbReference>
<dbReference type="SUPFAM" id="SSF47413">
    <property type="entry name" value="lambda repressor-like DNA-binding domains"/>
    <property type="match status" value="1"/>
</dbReference>
<dbReference type="PROSITE" id="PS50943">
    <property type="entry name" value="HTH_CROC1"/>
    <property type="match status" value="1"/>
</dbReference>
<dbReference type="SMART" id="SM00530">
    <property type="entry name" value="HTH_XRE"/>
    <property type="match status" value="1"/>
</dbReference>
<sequence length="175" mass="20102">MLKNPLMEQLRAQLSSDDKEQMNESFAFADRIHFLLKKHNITQRQLAEKLGKKESEISKWLSGGHNFTIQTLIKISLAIGERIYNLPGINHQESAESQINIELRSSVIREFHPSMLIGSHTLQYKPFIFPEISELEVNSGGVICNTRTRQRAGDHFTQVHLKPEAFRHIEQAKIS</sequence>
<evidence type="ECO:0000313" key="2">
    <source>
        <dbReference type="EMBL" id="MBB6130481.1"/>
    </source>
</evidence>